<dbReference type="RefSeq" id="WP_345214664.1">
    <property type="nucleotide sequence ID" value="NZ_BAABGN010000001.1"/>
</dbReference>
<keyword evidence="3" id="KW-1185">Reference proteome</keyword>
<dbReference type="Proteomes" id="UP001500622">
    <property type="component" value="Unassembled WGS sequence"/>
</dbReference>
<feature type="compositionally biased region" description="Low complexity" evidence="1">
    <location>
        <begin position="1"/>
        <end position="17"/>
    </location>
</feature>
<sequence length="356" mass="37894">MSTDSTTARSTGSGATAPELDPVNATRVTEHLFEQGWSDGLPLVPATPESVAAFLDHTSRDEDEIVARLPQLGRTATVRDVATHAVMAGCRPEYLPVVLAAWDALSAERSALGGGWQSTSGPAPLVVVNGPIRAELGINSTGGVLGPGFRANATIPRAIGLTVRNSFGIVPHALEQATQGLPGRWTMGLGEDEEHSPWEPLSVDGGMAPGENTVSVMLVRTCEFVDNRHFHDPHQVLLDFADTIQRAGSWIFRHSAVGIVMNPDHARVLAEAGMSKQDVREWLVERAGRTEAELARVGKSLNHLPAGPFEPDHVHPVFADASPASLPIVVAGSPNAAMSMVVRVFSTWSGQSFPIR</sequence>
<organism evidence="2 3">
    <name type="scientific">Georgenia halophila</name>
    <dbReference type="NCBI Taxonomy" id="620889"/>
    <lineage>
        <taxon>Bacteria</taxon>
        <taxon>Bacillati</taxon>
        <taxon>Actinomycetota</taxon>
        <taxon>Actinomycetes</taxon>
        <taxon>Micrococcales</taxon>
        <taxon>Bogoriellaceae</taxon>
        <taxon>Georgenia</taxon>
    </lineage>
</organism>
<evidence type="ECO:0000313" key="3">
    <source>
        <dbReference type="Proteomes" id="UP001500622"/>
    </source>
</evidence>
<name>A0ABP8KU49_9MICO</name>
<feature type="region of interest" description="Disordered" evidence="1">
    <location>
        <begin position="1"/>
        <end position="23"/>
    </location>
</feature>
<evidence type="ECO:0000313" key="2">
    <source>
        <dbReference type="EMBL" id="GAA4415756.1"/>
    </source>
</evidence>
<protein>
    <submittedName>
        <fullName evidence="2">Uncharacterized protein</fullName>
    </submittedName>
</protein>
<dbReference type="EMBL" id="BAABGN010000001">
    <property type="protein sequence ID" value="GAA4415756.1"/>
    <property type="molecule type" value="Genomic_DNA"/>
</dbReference>
<accession>A0ABP8KU49</accession>
<gene>
    <name evidence="2" type="ORF">GCM10023169_02400</name>
</gene>
<comment type="caution">
    <text evidence="2">The sequence shown here is derived from an EMBL/GenBank/DDBJ whole genome shotgun (WGS) entry which is preliminary data.</text>
</comment>
<evidence type="ECO:0000256" key="1">
    <source>
        <dbReference type="SAM" id="MobiDB-lite"/>
    </source>
</evidence>
<reference evidence="3" key="1">
    <citation type="journal article" date="2019" name="Int. J. Syst. Evol. Microbiol.">
        <title>The Global Catalogue of Microorganisms (GCM) 10K type strain sequencing project: providing services to taxonomists for standard genome sequencing and annotation.</title>
        <authorList>
            <consortium name="The Broad Institute Genomics Platform"/>
            <consortium name="The Broad Institute Genome Sequencing Center for Infectious Disease"/>
            <person name="Wu L."/>
            <person name="Ma J."/>
        </authorList>
    </citation>
    <scope>NUCLEOTIDE SEQUENCE [LARGE SCALE GENOMIC DNA]</scope>
    <source>
        <strain evidence="3">JCM 17810</strain>
    </source>
</reference>
<proteinExistence type="predicted"/>